<protein>
    <submittedName>
        <fullName evidence="2">Nucleic acid-binding</fullName>
    </submittedName>
</protein>
<dbReference type="OrthoDB" id="913088at2759"/>
<keyword evidence="3" id="KW-1185">Reference proteome</keyword>
<evidence type="ECO:0000313" key="2">
    <source>
        <dbReference type="EMBL" id="GER26990.1"/>
    </source>
</evidence>
<accession>A0A5A7P2N8</accession>
<dbReference type="EMBL" id="BKCP01001336">
    <property type="protein sequence ID" value="GER26990.1"/>
    <property type="molecule type" value="Genomic_DNA"/>
</dbReference>
<sequence>MDNTEWKIKVRVVRCCEATTLDHSTVLGVGVIFHDSEGYRVHASLFRRHLDEKSVVAIRDFIVAPNYGRYKTTIGRYEIIFMTHSESPKIGSKNSSTISRALLSWLKKPFSTSYIIGRVNNAFCEITLKDIDRNKIYLWEEKIDEILPSILNREIEPLVLILQFCRVKVVGVTVFQTPLISQRDNEVAENENLFKSRMKLMMRQMPILKMFEVAMLDPIDFLTFFSPIATSTRPAQTTAANDDPVITSAVNRTTNFSRGQ</sequence>
<dbReference type="AlphaFoldDB" id="A0A5A7P2N8"/>
<evidence type="ECO:0000313" key="3">
    <source>
        <dbReference type="Proteomes" id="UP000325081"/>
    </source>
</evidence>
<name>A0A5A7P2N8_STRAF</name>
<dbReference type="Pfam" id="PF02721">
    <property type="entry name" value="DUF223"/>
    <property type="match status" value="1"/>
</dbReference>
<feature type="domain" description="Replication protein A 70 kDa DNA-binding subunit B/D first OB fold" evidence="1">
    <location>
        <begin position="4"/>
        <end position="85"/>
    </location>
</feature>
<dbReference type="InterPro" id="IPR012340">
    <property type="entry name" value="NA-bd_OB-fold"/>
</dbReference>
<proteinExistence type="predicted"/>
<dbReference type="InterPro" id="IPR003871">
    <property type="entry name" value="RFA1B/D_OB_1st"/>
</dbReference>
<comment type="caution">
    <text evidence="2">The sequence shown here is derived from an EMBL/GenBank/DDBJ whole genome shotgun (WGS) entry which is preliminary data.</text>
</comment>
<gene>
    <name evidence="2" type="ORF">STAS_02670</name>
</gene>
<reference evidence="3" key="1">
    <citation type="journal article" date="2019" name="Curr. Biol.">
        <title>Genome Sequence of Striga asiatica Provides Insight into the Evolution of Plant Parasitism.</title>
        <authorList>
            <person name="Yoshida S."/>
            <person name="Kim S."/>
            <person name="Wafula E.K."/>
            <person name="Tanskanen J."/>
            <person name="Kim Y.M."/>
            <person name="Honaas L."/>
            <person name="Yang Z."/>
            <person name="Spallek T."/>
            <person name="Conn C.E."/>
            <person name="Ichihashi Y."/>
            <person name="Cheong K."/>
            <person name="Cui S."/>
            <person name="Der J.P."/>
            <person name="Gundlach H."/>
            <person name="Jiao Y."/>
            <person name="Hori C."/>
            <person name="Ishida J.K."/>
            <person name="Kasahara H."/>
            <person name="Kiba T."/>
            <person name="Kim M.S."/>
            <person name="Koo N."/>
            <person name="Laohavisit A."/>
            <person name="Lee Y.H."/>
            <person name="Lumba S."/>
            <person name="McCourt P."/>
            <person name="Mortimer J.C."/>
            <person name="Mutuku J.M."/>
            <person name="Nomura T."/>
            <person name="Sasaki-Sekimoto Y."/>
            <person name="Seto Y."/>
            <person name="Wang Y."/>
            <person name="Wakatake T."/>
            <person name="Sakakibara H."/>
            <person name="Demura T."/>
            <person name="Yamaguchi S."/>
            <person name="Yoneyama K."/>
            <person name="Manabe R.I."/>
            <person name="Nelson D.C."/>
            <person name="Schulman A.H."/>
            <person name="Timko M.P."/>
            <person name="dePamphilis C.W."/>
            <person name="Choi D."/>
            <person name="Shirasu K."/>
        </authorList>
    </citation>
    <scope>NUCLEOTIDE SEQUENCE [LARGE SCALE GENOMIC DNA]</scope>
    <source>
        <strain evidence="3">cv. UVA1</strain>
    </source>
</reference>
<dbReference type="Gene3D" id="2.40.50.140">
    <property type="entry name" value="Nucleic acid-binding proteins"/>
    <property type="match status" value="1"/>
</dbReference>
<dbReference type="Proteomes" id="UP000325081">
    <property type="component" value="Unassembled WGS sequence"/>
</dbReference>
<organism evidence="2 3">
    <name type="scientific">Striga asiatica</name>
    <name type="common">Asiatic witchweed</name>
    <name type="synonym">Buchnera asiatica</name>
    <dbReference type="NCBI Taxonomy" id="4170"/>
    <lineage>
        <taxon>Eukaryota</taxon>
        <taxon>Viridiplantae</taxon>
        <taxon>Streptophyta</taxon>
        <taxon>Embryophyta</taxon>
        <taxon>Tracheophyta</taxon>
        <taxon>Spermatophyta</taxon>
        <taxon>Magnoliopsida</taxon>
        <taxon>eudicotyledons</taxon>
        <taxon>Gunneridae</taxon>
        <taxon>Pentapetalae</taxon>
        <taxon>asterids</taxon>
        <taxon>lamiids</taxon>
        <taxon>Lamiales</taxon>
        <taxon>Orobanchaceae</taxon>
        <taxon>Buchnereae</taxon>
        <taxon>Striga</taxon>
    </lineage>
</organism>
<evidence type="ECO:0000259" key="1">
    <source>
        <dbReference type="Pfam" id="PF02721"/>
    </source>
</evidence>
<dbReference type="SUPFAM" id="SSF50249">
    <property type="entry name" value="Nucleic acid-binding proteins"/>
    <property type="match status" value="1"/>
</dbReference>